<dbReference type="AlphaFoldDB" id="A0A1Y3QS59"/>
<reference evidence="2" key="1">
    <citation type="submission" date="2017-04" db="EMBL/GenBank/DDBJ databases">
        <title>Function of individual gut microbiota members based on whole genome sequencing of pure cultures obtained from chicken caecum.</title>
        <authorList>
            <person name="Medvecky M."/>
            <person name="Cejkova D."/>
            <person name="Polansky O."/>
            <person name="Karasova D."/>
            <person name="Kubasova T."/>
            <person name="Cizek A."/>
            <person name="Rychlik I."/>
        </authorList>
    </citation>
    <scope>NUCLEOTIDE SEQUENCE [LARGE SCALE GENOMIC DNA]</scope>
    <source>
        <strain evidence="2">An90</strain>
    </source>
</reference>
<organism evidence="1 2">
    <name type="scientific">Alistipes onderdonkii</name>
    <dbReference type="NCBI Taxonomy" id="328813"/>
    <lineage>
        <taxon>Bacteria</taxon>
        <taxon>Pseudomonadati</taxon>
        <taxon>Bacteroidota</taxon>
        <taxon>Bacteroidia</taxon>
        <taxon>Bacteroidales</taxon>
        <taxon>Rikenellaceae</taxon>
        <taxon>Alistipes</taxon>
    </lineage>
</organism>
<dbReference type="OrthoDB" id="9773332at2"/>
<accession>A0A1Y3QS59</accession>
<name>A0A1Y3QS59_9BACT</name>
<sequence>MHKYSCIMDTELRELLERLHDKYNRPEFIECDPISVPHRYAGRADREIAGFFAATIAWGNRKAIVANGHRMMRCMDDAPADFVCNASEKELASLSSYAHRTFNGGDLRDFVLALRRMEELHGGIGNFFETRYEATRSIPAVFAEFRREFFSCGHAPRCEKHLSSIEKGAACKRLCMYLRWMVRSDGRGVDFGEWTRIPMSALYIPLDVHTGNMSRALGLLTRRQNDWRAVEQTTASLRMFDPADPVRYDFSLFGAGIDGYLKA</sequence>
<evidence type="ECO:0000313" key="1">
    <source>
        <dbReference type="EMBL" id="OUN02521.1"/>
    </source>
</evidence>
<dbReference type="NCBIfam" id="TIGR02757">
    <property type="entry name" value="TIGR02757 family protein"/>
    <property type="match status" value="1"/>
</dbReference>
<dbReference type="Proteomes" id="UP000195772">
    <property type="component" value="Unassembled WGS sequence"/>
</dbReference>
<dbReference type="eggNOG" id="COG0177">
    <property type="taxonomic scope" value="Bacteria"/>
</dbReference>
<comment type="caution">
    <text evidence="1">The sequence shown here is derived from an EMBL/GenBank/DDBJ whole genome shotgun (WGS) entry which is preliminary data.</text>
</comment>
<protein>
    <submittedName>
        <fullName evidence="1">TIGR02757 family protein</fullName>
    </submittedName>
</protein>
<gene>
    <name evidence="1" type="ORF">B5G41_10720</name>
</gene>
<dbReference type="Pfam" id="PF09674">
    <property type="entry name" value="DUF2400"/>
    <property type="match status" value="1"/>
</dbReference>
<dbReference type="InterPro" id="IPR014127">
    <property type="entry name" value="CHP02757"/>
</dbReference>
<dbReference type="EMBL" id="NFHB01000007">
    <property type="protein sequence ID" value="OUN02521.1"/>
    <property type="molecule type" value="Genomic_DNA"/>
</dbReference>
<proteinExistence type="predicted"/>
<evidence type="ECO:0000313" key="2">
    <source>
        <dbReference type="Proteomes" id="UP000195772"/>
    </source>
</evidence>